<dbReference type="Gene3D" id="3.40.50.1820">
    <property type="entry name" value="alpha/beta hydrolase"/>
    <property type="match status" value="1"/>
</dbReference>
<dbReference type="ESTHER" id="mycmm-b2hnz5">
    <property type="family name" value="UCP031982"/>
</dbReference>
<dbReference type="GO" id="GO:0016042">
    <property type="term" value="P:lipid catabolic process"/>
    <property type="evidence" value="ECO:0007669"/>
    <property type="project" value="UniProtKB-KW"/>
</dbReference>
<dbReference type="AlphaFoldDB" id="B2HNZ5"/>
<dbReference type="HOGENOM" id="CLU_045366_1_0_11"/>
<dbReference type="eggNOG" id="COG4188">
    <property type="taxonomic scope" value="Bacteria"/>
</dbReference>
<evidence type="ECO:0000256" key="3">
    <source>
        <dbReference type="ARBA" id="ARBA00023098"/>
    </source>
</evidence>
<sequence>MAVRPTMVSLLRVLSVVSVLSAAVWLAAGCGTGVRVNGQTPSPPVGLRQIEFVDPHGPDGPRRLAVSLFYPAEQPSPDDRPFAMPFATELSFYPDLPPRAGGSRLPLILLSHGRGSNGLFYAWLAQALASKGYLVAALNHYRANTYDSSIVYLANKLWQRPRDLSLTADFLVQDRFWGPLIDASRIGVAGHSQGGFTSLWLGGARVNPDRYLDFQRGVQSDPAIPAHLRTELPVDAGPALDVADSRIKAVFAMAPGMVRDFGMDADGLHQLRVPTYIIVGAHDAQTPPGDNAEFAAANVPGAQLNVLPGKVGHEIFLNECNQLGREQFPEACIDDPSVDRHLLHAEISSAATTFFDTQLR</sequence>
<keyword evidence="3" id="KW-0443">Lipid metabolism</keyword>
<dbReference type="Pfam" id="PF03403">
    <property type="entry name" value="PAF-AH_p_II"/>
    <property type="match status" value="1"/>
</dbReference>
<name>B2HNZ5_MYCMM</name>
<reference evidence="4 5" key="1">
    <citation type="journal article" date="2008" name="Genome Res.">
        <title>Insights from the complete genome sequence of Mycobacterium marinum on the evolution of Mycobacterium tuberculosis.</title>
        <authorList>
            <person name="Stinear T.P."/>
            <person name="Seemann T."/>
            <person name="Harrison P.F."/>
            <person name="Jenkin G.A."/>
            <person name="Davies J.K."/>
            <person name="Johnson P.D."/>
            <person name="Abdellah Z."/>
            <person name="Arrowsmith C."/>
            <person name="Chillingworth T."/>
            <person name="Churcher C."/>
            <person name="Clarke K."/>
            <person name="Cronin A."/>
            <person name="Davis P."/>
            <person name="Goodhead I."/>
            <person name="Holroyd N."/>
            <person name="Jagels K."/>
            <person name="Lord A."/>
            <person name="Moule S."/>
            <person name="Mungall K."/>
            <person name="Norbertczak H."/>
            <person name="Quail M.A."/>
            <person name="Rabbinowitsch E."/>
            <person name="Walker D."/>
            <person name="White B."/>
            <person name="Whitehead S."/>
            <person name="Small P.L."/>
            <person name="Brosch R."/>
            <person name="Ramakrishnan L."/>
            <person name="Fischbach M.A."/>
            <person name="Parkhill J."/>
            <person name="Cole S.T."/>
        </authorList>
    </citation>
    <scope>NUCLEOTIDE SEQUENCE [LARGE SCALE GENOMIC DNA]</scope>
    <source>
        <strain evidence="5">ATCC BAA-535 / M</strain>
    </source>
</reference>
<dbReference type="PIRSF" id="PIRSF031982">
    <property type="entry name" value="UCP031982_abhydr"/>
    <property type="match status" value="1"/>
</dbReference>
<dbReference type="EMBL" id="CP000854">
    <property type="protein sequence ID" value="ACC39037.1"/>
    <property type="molecule type" value="Genomic_DNA"/>
</dbReference>
<dbReference type="GO" id="GO:0003847">
    <property type="term" value="F:1-alkyl-2-acetylglycerophosphocholine esterase activity"/>
    <property type="evidence" value="ECO:0007669"/>
    <property type="project" value="TreeGrafter"/>
</dbReference>
<accession>B2HNZ5</accession>
<proteinExistence type="predicted"/>
<keyword evidence="2" id="KW-0442">Lipid degradation</keyword>
<dbReference type="STRING" id="216594.MMAR_0573"/>
<dbReference type="Proteomes" id="UP000001190">
    <property type="component" value="Chromosome"/>
</dbReference>
<dbReference type="PANTHER" id="PTHR10272:SF0">
    <property type="entry name" value="PLATELET-ACTIVATING FACTOR ACETYLHYDROLASE"/>
    <property type="match status" value="1"/>
</dbReference>
<gene>
    <name evidence="4" type="ordered locus">MMAR_0573</name>
</gene>
<evidence type="ECO:0000256" key="2">
    <source>
        <dbReference type="ARBA" id="ARBA00022963"/>
    </source>
</evidence>
<organism evidence="4 5">
    <name type="scientific">Mycobacterium marinum (strain ATCC BAA-535 / M)</name>
    <dbReference type="NCBI Taxonomy" id="216594"/>
    <lineage>
        <taxon>Bacteria</taxon>
        <taxon>Bacillati</taxon>
        <taxon>Actinomycetota</taxon>
        <taxon>Actinomycetes</taxon>
        <taxon>Mycobacteriales</taxon>
        <taxon>Mycobacteriaceae</taxon>
        <taxon>Mycobacterium</taxon>
        <taxon>Mycobacterium ulcerans group</taxon>
    </lineage>
</organism>
<dbReference type="OrthoDB" id="569821at2"/>
<dbReference type="InterPro" id="IPR029058">
    <property type="entry name" value="AB_hydrolase_fold"/>
</dbReference>
<dbReference type="KEGG" id="mmi:MMAR_0573"/>
<evidence type="ECO:0000256" key="1">
    <source>
        <dbReference type="ARBA" id="ARBA00022801"/>
    </source>
</evidence>
<dbReference type="SUPFAM" id="SSF53474">
    <property type="entry name" value="alpha/beta-Hydrolases"/>
    <property type="match status" value="1"/>
</dbReference>
<protein>
    <submittedName>
        <fullName evidence="4">Conserved hypothetical membrane protein</fullName>
    </submittedName>
</protein>
<keyword evidence="1" id="KW-0378">Hydrolase</keyword>
<evidence type="ECO:0000313" key="5">
    <source>
        <dbReference type="Proteomes" id="UP000001190"/>
    </source>
</evidence>
<dbReference type="PANTHER" id="PTHR10272">
    <property type="entry name" value="PLATELET-ACTIVATING FACTOR ACETYLHYDROLASE"/>
    <property type="match status" value="1"/>
</dbReference>
<dbReference type="InterPro" id="IPR016986">
    <property type="entry name" value="UCP031982_abhydr"/>
</dbReference>
<dbReference type="RefSeq" id="WP_012392536.1">
    <property type="nucleotide sequence ID" value="NC_010612.1"/>
</dbReference>
<evidence type="ECO:0000313" key="4">
    <source>
        <dbReference type="EMBL" id="ACC39037.1"/>
    </source>
</evidence>
<keyword evidence="5" id="KW-1185">Reference proteome</keyword>
<dbReference type="PROSITE" id="PS51257">
    <property type="entry name" value="PROKAR_LIPOPROTEIN"/>
    <property type="match status" value="1"/>
</dbReference>